<accession>A0A9E6N8F2</accession>
<evidence type="ECO:0000313" key="2">
    <source>
        <dbReference type="Proteomes" id="UP001055587"/>
    </source>
</evidence>
<organism evidence="1 2">
    <name type="scientific">Erwinia phage Zoomie</name>
    <dbReference type="NCBI Taxonomy" id="2851072"/>
    <lineage>
        <taxon>Viruses</taxon>
        <taxon>Duplodnaviria</taxon>
        <taxon>Heunggongvirae</taxon>
        <taxon>Uroviricota</taxon>
        <taxon>Caudoviricetes</taxon>
        <taxon>Autographivirales</taxon>
        <taxon>Autoscriptoviridae</taxon>
        <taxon>Slopekvirinae</taxon>
        <taxon>Zoomievirus</taxon>
        <taxon>Zoomievirus zoomie</taxon>
    </lineage>
</organism>
<reference evidence="1" key="1">
    <citation type="submission" date="2021-06" db="EMBL/GenBank/DDBJ databases">
        <title>Four novel Curtobacterium phages isolated from Environmental samples.</title>
        <authorList>
            <person name="Alanin K.W.S."/>
            <person name="Djurhuus A.M."/>
            <person name="Olsen N.S."/>
            <person name="Carstens A.B."/>
            <person name="Nielsen T.K."/>
            <person name="Kot W."/>
            <person name="Hansen L.H."/>
        </authorList>
    </citation>
    <scope>NUCLEOTIDE SEQUENCE</scope>
</reference>
<protein>
    <submittedName>
        <fullName evidence="1">Uncharacterized protein</fullName>
    </submittedName>
</protein>
<evidence type="ECO:0000313" key="1">
    <source>
        <dbReference type="EMBL" id="QXG07781.1"/>
    </source>
</evidence>
<proteinExistence type="predicted"/>
<name>A0A9E6N8F2_9CAUD</name>
<dbReference type="EMBL" id="MZ333135">
    <property type="protein sequence ID" value="QXG07781.1"/>
    <property type="molecule type" value="Genomic_DNA"/>
</dbReference>
<keyword evidence="2" id="KW-1185">Reference proteome</keyword>
<sequence length="125" mass="13708">MQHKIIFQIVYAEATSIPYDRTRIQKARSALYRLANLYGIPVRELTSRVKENRQNIRKAADKLAGSGDLDAAVATMGTLGTVLGDLAGHVHAPVEETNVPQLTYDLFNFLTVLSVLDKLPTAKAA</sequence>
<dbReference type="Proteomes" id="UP001055587">
    <property type="component" value="Segment"/>
</dbReference>